<accession>A0A2A9M022</accession>
<reference evidence="4 5" key="1">
    <citation type="submission" date="2017-09" db="EMBL/GenBank/DDBJ databases">
        <title>Genome sequencing of Besnoitia besnoiti strain Bb-Ger1.</title>
        <authorList>
            <person name="Schares G."/>
            <person name="Venepally P."/>
            <person name="Lorenzi H.A."/>
        </authorList>
    </citation>
    <scope>NUCLEOTIDE SEQUENCE [LARGE SCALE GENOMIC DNA]</scope>
    <source>
        <strain evidence="4 5">Bb-Ger1</strain>
    </source>
</reference>
<protein>
    <submittedName>
        <fullName evidence="4">Kelch repeat-containing protein</fullName>
    </submittedName>
</protein>
<dbReference type="PANTHER" id="PTHR46093">
    <property type="entry name" value="ACYL-COA-BINDING DOMAIN-CONTAINING PROTEIN 5"/>
    <property type="match status" value="1"/>
</dbReference>
<sequence>MASSENSSYTKKDIGVLSPPSFCVTEVVQHDAAFKAFDCYAVAFVCGQVYCYGEKSEDSSKKEAVMIYDYQENIFKLSESDAFGDKKSRPNGREGATFVRRLPKKGVTDSALGVVTLFGGDNPTSGKTDRVWNFDPTDRSWSEVATGGASPTARSGHAACASEDLTKMYVSGGVDTQGVVKADVCVLNEEDVWDSLPTEGPATLPARCHHTMVAGSPPHSQKESLLVFGGDLTGSGSATNELWIYRSTQKKWAKVTDASGTPPRARMRHSASVAHNRMWICGGESRDWLGTTRFKDLYGYDLVLNYWFLCDVALAKPRDELLSVVFGPIAISPSTRSVLIFGKSIEPHGTSQSRVWRATPLCTYASLTQVTNHSRSIHSVLRDVLTSNEQASETLSRANTVMLRVQEQVDTLVKHVKTTAERLEVHKKSAVEVGDPIKAAQDDLLTRTDELERSVSILPVFEERLAAIEGRIEDIKAQLKKKASKTAVAILQQSLHINKKKKNGSSSSDDSGSSSGDDSGSSSD</sequence>
<dbReference type="VEuPathDB" id="ToxoDB:BESB_024400"/>
<evidence type="ECO:0000256" key="2">
    <source>
        <dbReference type="ARBA" id="ARBA00022737"/>
    </source>
</evidence>
<organism evidence="4 5">
    <name type="scientific">Besnoitia besnoiti</name>
    <name type="common">Apicomplexan protozoan</name>
    <dbReference type="NCBI Taxonomy" id="94643"/>
    <lineage>
        <taxon>Eukaryota</taxon>
        <taxon>Sar</taxon>
        <taxon>Alveolata</taxon>
        <taxon>Apicomplexa</taxon>
        <taxon>Conoidasida</taxon>
        <taxon>Coccidia</taxon>
        <taxon>Eucoccidiorida</taxon>
        <taxon>Eimeriorina</taxon>
        <taxon>Sarcocystidae</taxon>
        <taxon>Besnoitia</taxon>
    </lineage>
</organism>
<keyword evidence="1" id="KW-0880">Kelch repeat</keyword>
<dbReference type="SUPFAM" id="SSF117281">
    <property type="entry name" value="Kelch motif"/>
    <property type="match status" value="1"/>
</dbReference>
<comment type="caution">
    <text evidence="4">The sequence shown here is derived from an EMBL/GenBank/DDBJ whole genome shotgun (WGS) entry which is preliminary data.</text>
</comment>
<dbReference type="AlphaFoldDB" id="A0A2A9M022"/>
<dbReference type="GeneID" id="40307500"/>
<evidence type="ECO:0000313" key="5">
    <source>
        <dbReference type="Proteomes" id="UP000224006"/>
    </source>
</evidence>
<feature type="region of interest" description="Disordered" evidence="3">
    <location>
        <begin position="498"/>
        <end position="524"/>
    </location>
</feature>
<dbReference type="InterPro" id="IPR015915">
    <property type="entry name" value="Kelch-typ_b-propeller"/>
</dbReference>
<dbReference type="Proteomes" id="UP000224006">
    <property type="component" value="Chromosome XII"/>
</dbReference>
<evidence type="ECO:0000313" key="4">
    <source>
        <dbReference type="EMBL" id="PFH31948.1"/>
    </source>
</evidence>
<dbReference type="OrthoDB" id="10250130at2759"/>
<keyword evidence="2" id="KW-0677">Repeat</keyword>
<dbReference type="STRING" id="94643.A0A2A9M022"/>
<feature type="compositionally biased region" description="Low complexity" evidence="3">
    <location>
        <begin position="504"/>
        <end position="524"/>
    </location>
</feature>
<dbReference type="PANTHER" id="PTHR46093:SF18">
    <property type="entry name" value="FIBRONECTIN TYPE-III DOMAIN-CONTAINING PROTEIN"/>
    <property type="match status" value="1"/>
</dbReference>
<evidence type="ECO:0000256" key="1">
    <source>
        <dbReference type="ARBA" id="ARBA00022441"/>
    </source>
</evidence>
<name>A0A2A9M022_BESBE</name>
<evidence type="ECO:0000256" key="3">
    <source>
        <dbReference type="SAM" id="MobiDB-lite"/>
    </source>
</evidence>
<dbReference type="Pfam" id="PF24681">
    <property type="entry name" value="Kelch_KLHDC2_KLHL20_DRC7"/>
    <property type="match status" value="1"/>
</dbReference>
<proteinExistence type="predicted"/>
<dbReference type="EMBL" id="NWUJ01000013">
    <property type="protein sequence ID" value="PFH31948.1"/>
    <property type="molecule type" value="Genomic_DNA"/>
</dbReference>
<dbReference type="Gene3D" id="2.120.10.80">
    <property type="entry name" value="Kelch-type beta propeller"/>
    <property type="match status" value="2"/>
</dbReference>
<gene>
    <name evidence="4" type="ORF">BESB_024400</name>
</gene>
<dbReference type="KEGG" id="bbes:BESB_024400"/>
<keyword evidence="5" id="KW-1185">Reference proteome</keyword>
<dbReference type="RefSeq" id="XP_029215957.1">
    <property type="nucleotide sequence ID" value="XM_029361142.1"/>
</dbReference>